<dbReference type="GO" id="GO:0005886">
    <property type="term" value="C:plasma membrane"/>
    <property type="evidence" value="ECO:0007669"/>
    <property type="project" value="UniProtKB-SubCell"/>
</dbReference>
<dbReference type="InterPro" id="IPR002781">
    <property type="entry name" value="TM_pro_TauE-like"/>
</dbReference>
<evidence type="ECO:0000256" key="6">
    <source>
        <dbReference type="ARBA" id="ARBA00022989"/>
    </source>
</evidence>
<feature type="transmembrane region" description="Helical" evidence="8">
    <location>
        <begin position="195"/>
        <end position="217"/>
    </location>
</feature>
<evidence type="ECO:0000256" key="4">
    <source>
        <dbReference type="ARBA" id="ARBA00022475"/>
    </source>
</evidence>
<keyword evidence="4 8" id="KW-1003">Cell membrane</keyword>
<feature type="transmembrane region" description="Helical" evidence="8">
    <location>
        <begin position="254"/>
        <end position="271"/>
    </location>
</feature>
<feature type="transmembrane region" description="Helical" evidence="8">
    <location>
        <begin position="127"/>
        <end position="148"/>
    </location>
</feature>
<evidence type="ECO:0000256" key="2">
    <source>
        <dbReference type="ARBA" id="ARBA00009142"/>
    </source>
</evidence>
<accession>A0A1H0E653</accession>
<sequence>MFPHCAGHCQGLQSGSVDMRSERPMHDSVMYLLLLVGTFLAAGVVKGVTGMGLPTVAMGLLGTVMPPAAAAAILVVPSFVTNVWQLFSGPSVVQPVRRLWPMMLCIVIGTVGGSALLVWVNPVWSGFGLGVALIVYATYALVAPAFSVPRRIEWWLSAVIGLITGVVTGATGVFVMPAVPYLGSLDMNREELVQALGLSFTVSTVALAIGLFTYGAFQVGQLGTSMMAIVPALIGMWAGRFVRLRISPRRFRQCFLLFLIALGLELSFRPFL</sequence>
<feature type="transmembrane region" description="Helical" evidence="8">
    <location>
        <begin position="100"/>
        <end position="120"/>
    </location>
</feature>
<dbReference type="AlphaFoldDB" id="A0A1H0E653"/>
<evidence type="ECO:0000313" key="9">
    <source>
        <dbReference type="EMBL" id="SDN77783.1"/>
    </source>
</evidence>
<reference evidence="10" key="1">
    <citation type="submission" date="2016-10" db="EMBL/GenBank/DDBJ databases">
        <authorList>
            <person name="Varghese N."/>
            <person name="Submissions S."/>
        </authorList>
    </citation>
    <scope>NUCLEOTIDE SEQUENCE [LARGE SCALE GENOMIC DNA]</scope>
    <source>
        <strain evidence="10">JCM 21621</strain>
    </source>
</reference>
<proteinExistence type="inferred from homology"/>
<dbReference type="PANTHER" id="PTHR30269:SF32">
    <property type="entry name" value="MEMBRANE TRANSPORTER PROTEIN-RELATED"/>
    <property type="match status" value="1"/>
</dbReference>
<dbReference type="PANTHER" id="PTHR30269">
    <property type="entry name" value="TRANSMEMBRANE PROTEIN YFCA"/>
    <property type="match status" value="1"/>
</dbReference>
<feature type="transmembrane region" description="Helical" evidence="8">
    <location>
        <begin position="154"/>
        <end position="183"/>
    </location>
</feature>
<evidence type="ECO:0000256" key="8">
    <source>
        <dbReference type="RuleBase" id="RU363041"/>
    </source>
</evidence>
<feature type="transmembrane region" description="Helical" evidence="8">
    <location>
        <begin position="223"/>
        <end position="242"/>
    </location>
</feature>
<evidence type="ECO:0000256" key="7">
    <source>
        <dbReference type="ARBA" id="ARBA00023136"/>
    </source>
</evidence>
<protein>
    <recommendedName>
        <fullName evidence="8">Probable membrane transporter protein</fullName>
    </recommendedName>
</protein>
<dbReference type="InterPro" id="IPR052017">
    <property type="entry name" value="TSUP"/>
</dbReference>
<evidence type="ECO:0000256" key="5">
    <source>
        <dbReference type="ARBA" id="ARBA00022692"/>
    </source>
</evidence>
<keyword evidence="3" id="KW-0813">Transport</keyword>
<evidence type="ECO:0000256" key="3">
    <source>
        <dbReference type="ARBA" id="ARBA00022448"/>
    </source>
</evidence>
<evidence type="ECO:0000313" key="10">
    <source>
        <dbReference type="Proteomes" id="UP000242957"/>
    </source>
</evidence>
<keyword evidence="6 8" id="KW-1133">Transmembrane helix</keyword>
<dbReference type="EMBL" id="FNIJ01000005">
    <property type="protein sequence ID" value="SDN77783.1"/>
    <property type="molecule type" value="Genomic_DNA"/>
</dbReference>
<keyword evidence="7 8" id="KW-0472">Membrane</keyword>
<name>A0A1H0E653_9PSED</name>
<keyword evidence="5 8" id="KW-0812">Transmembrane</keyword>
<dbReference type="Pfam" id="PF01925">
    <property type="entry name" value="TauE"/>
    <property type="match status" value="1"/>
</dbReference>
<keyword evidence="10" id="KW-1185">Reference proteome</keyword>
<comment type="similarity">
    <text evidence="2 8">Belongs to the 4-toluene sulfonate uptake permease (TSUP) (TC 2.A.102) family.</text>
</comment>
<organism evidence="9 10">
    <name type="scientific">Pseudomonas jinjuensis</name>
    <dbReference type="NCBI Taxonomy" id="198616"/>
    <lineage>
        <taxon>Bacteria</taxon>
        <taxon>Pseudomonadati</taxon>
        <taxon>Pseudomonadota</taxon>
        <taxon>Gammaproteobacteria</taxon>
        <taxon>Pseudomonadales</taxon>
        <taxon>Pseudomonadaceae</taxon>
        <taxon>Pseudomonas</taxon>
    </lineage>
</organism>
<comment type="subcellular location">
    <subcellularLocation>
        <location evidence="1 8">Cell membrane</location>
        <topology evidence="1 8">Multi-pass membrane protein</topology>
    </subcellularLocation>
</comment>
<gene>
    <name evidence="9" type="ORF">SAMN05216193_10552</name>
</gene>
<dbReference type="STRING" id="198616.SAMN05216193_10552"/>
<dbReference type="Proteomes" id="UP000242957">
    <property type="component" value="Unassembled WGS sequence"/>
</dbReference>
<evidence type="ECO:0000256" key="1">
    <source>
        <dbReference type="ARBA" id="ARBA00004651"/>
    </source>
</evidence>
<feature type="transmembrane region" description="Helical" evidence="8">
    <location>
        <begin position="60"/>
        <end position="80"/>
    </location>
</feature>
<feature type="transmembrane region" description="Helical" evidence="8">
    <location>
        <begin position="29"/>
        <end position="48"/>
    </location>
</feature>